<protein>
    <submittedName>
        <fullName evidence="3">Nuclear transport factor 2 family protein</fullName>
    </submittedName>
</protein>
<dbReference type="InterPro" id="IPR032710">
    <property type="entry name" value="NTF2-like_dom_sf"/>
</dbReference>
<gene>
    <name evidence="3" type="ORF">F6X51_18235</name>
</gene>
<feature type="chain" id="PRO_5026711852" evidence="1">
    <location>
        <begin position="22"/>
        <end position="140"/>
    </location>
</feature>
<feature type="domain" description="DUF4440" evidence="2">
    <location>
        <begin position="31"/>
        <end position="133"/>
    </location>
</feature>
<dbReference type="SUPFAM" id="SSF54427">
    <property type="entry name" value="NTF2-like"/>
    <property type="match status" value="1"/>
</dbReference>
<evidence type="ECO:0000313" key="4">
    <source>
        <dbReference type="Proteomes" id="UP000441523"/>
    </source>
</evidence>
<dbReference type="EMBL" id="VZZJ01000017">
    <property type="protein sequence ID" value="KAB1071815.1"/>
    <property type="molecule type" value="Genomic_DNA"/>
</dbReference>
<feature type="signal peptide" evidence="1">
    <location>
        <begin position="1"/>
        <end position="21"/>
    </location>
</feature>
<dbReference type="Pfam" id="PF14534">
    <property type="entry name" value="DUF4440"/>
    <property type="match status" value="1"/>
</dbReference>
<dbReference type="Gene3D" id="3.10.450.50">
    <property type="match status" value="1"/>
</dbReference>
<accession>A0A6N6MKT9</accession>
<dbReference type="AlphaFoldDB" id="A0A6N6MKT9"/>
<keyword evidence="4" id="KW-1185">Reference proteome</keyword>
<evidence type="ECO:0000259" key="2">
    <source>
        <dbReference type="Pfam" id="PF14534"/>
    </source>
</evidence>
<evidence type="ECO:0000256" key="1">
    <source>
        <dbReference type="SAM" id="SignalP"/>
    </source>
</evidence>
<dbReference type="InterPro" id="IPR027843">
    <property type="entry name" value="DUF4440"/>
</dbReference>
<name>A0A6N6MKT9_9HYPH</name>
<organism evidence="3 4">
    <name type="scientific">Methylobacterium planeticum</name>
    <dbReference type="NCBI Taxonomy" id="2615211"/>
    <lineage>
        <taxon>Bacteria</taxon>
        <taxon>Pseudomonadati</taxon>
        <taxon>Pseudomonadota</taxon>
        <taxon>Alphaproteobacteria</taxon>
        <taxon>Hyphomicrobiales</taxon>
        <taxon>Methylobacteriaceae</taxon>
        <taxon>Methylobacterium</taxon>
    </lineage>
</organism>
<evidence type="ECO:0000313" key="3">
    <source>
        <dbReference type="EMBL" id="KAB1071815.1"/>
    </source>
</evidence>
<dbReference type="Proteomes" id="UP000441523">
    <property type="component" value="Unassembled WGS sequence"/>
</dbReference>
<keyword evidence="1" id="KW-0732">Signal</keyword>
<reference evidence="3 4" key="1">
    <citation type="submission" date="2019-09" db="EMBL/GenBank/DDBJ databases">
        <title>YIM 132548 draft genome.</title>
        <authorList>
            <person name="Jiang L."/>
        </authorList>
    </citation>
    <scope>NUCLEOTIDE SEQUENCE [LARGE SCALE GENOMIC DNA]</scope>
    <source>
        <strain evidence="3 4">YIM 132548</strain>
    </source>
</reference>
<sequence length="140" mass="14962">MTAVAATLFLSTLGWPALGLADTKSDAQTAADRWDQAYNSGDMEGLGKLYTPDATVIPKGAPVNGAGIQSFFAGLKAKGFDSHKTTVNAATPKDNLMVLTGRWSMTGPGEGGAKKTFEGNWVNVMERQGNEWRTVLHTWN</sequence>
<comment type="caution">
    <text evidence="3">The sequence shown here is derived from an EMBL/GenBank/DDBJ whole genome shotgun (WGS) entry which is preliminary data.</text>
</comment>
<proteinExistence type="predicted"/>